<keyword evidence="1" id="KW-0812">Transmembrane</keyword>
<evidence type="ECO:0000313" key="2">
    <source>
        <dbReference type="EMBL" id="MTD18950.1"/>
    </source>
</evidence>
<dbReference type="EMBL" id="WLYI01000007">
    <property type="protein sequence ID" value="MTD18950.1"/>
    <property type="molecule type" value="Genomic_DNA"/>
</dbReference>
<proteinExistence type="predicted"/>
<name>A0A7X2RTJ1_9PSED</name>
<organism evidence="2 3">
    <name type="scientific">Pseudomonas karstica</name>
    <dbReference type="NCBI Taxonomy" id="1055468"/>
    <lineage>
        <taxon>Bacteria</taxon>
        <taxon>Pseudomonadati</taxon>
        <taxon>Pseudomonadota</taxon>
        <taxon>Gammaproteobacteria</taxon>
        <taxon>Pseudomonadales</taxon>
        <taxon>Pseudomonadaceae</taxon>
        <taxon>Pseudomonas</taxon>
    </lineage>
</organism>
<sequence length="60" mass="6182">MSAAGITVTVEKGTIGTTRVVDTTEGMMIAGMTMDTIVVTMIGGMIAVVIVETTEPLKAH</sequence>
<comment type="caution">
    <text evidence="2">The sequence shown here is derived from an EMBL/GenBank/DDBJ whole genome shotgun (WGS) entry which is preliminary data.</text>
</comment>
<dbReference type="RefSeq" id="WP_154742672.1">
    <property type="nucleotide sequence ID" value="NZ_JBHSTG010000052.1"/>
</dbReference>
<reference evidence="2 3" key="1">
    <citation type="submission" date="2019-11" db="EMBL/GenBank/DDBJ databases">
        <title>Pseudmonas karstica sp. nov. and Pseudomonas spelaei sp. nov. from caves.</title>
        <authorList>
            <person name="Zeman M."/>
        </authorList>
    </citation>
    <scope>NUCLEOTIDE SEQUENCE [LARGE SCALE GENOMIC DNA]</scope>
    <source>
        <strain evidence="2 3">CCM 7891</strain>
    </source>
</reference>
<keyword evidence="1" id="KW-1133">Transmembrane helix</keyword>
<accession>A0A7X2RTJ1</accession>
<keyword evidence="3" id="KW-1185">Reference proteome</keyword>
<feature type="transmembrane region" description="Helical" evidence="1">
    <location>
        <begin position="27"/>
        <end position="51"/>
    </location>
</feature>
<dbReference type="Proteomes" id="UP000431485">
    <property type="component" value="Unassembled WGS sequence"/>
</dbReference>
<protein>
    <submittedName>
        <fullName evidence="2">Uncharacterized protein</fullName>
    </submittedName>
</protein>
<dbReference type="AlphaFoldDB" id="A0A7X2RTJ1"/>
<gene>
    <name evidence="2" type="ORF">GIR22_07275</name>
</gene>
<evidence type="ECO:0000256" key="1">
    <source>
        <dbReference type="SAM" id="Phobius"/>
    </source>
</evidence>
<evidence type="ECO:0000313" key="3">
    <source>
        <dbReference type="Proteomes" id="UP000431485"/>
    </source>
</evidence>
<keyword evidence="1" id="KW-0472">Membrane</keyword>